<dbReference type="Pfam" id="PF03520">
    <property type="entry name" value="KCNQ_channel"/>
    <property type="match status" value="2"/>
</dbReference>
<comment type="catalytic activity">
    <reaction evidence="17">
        <text>Rb(+)(in) = Rb(+)(out)</text>
        <dbReference type="Rhea" id="RHEA:78547"/>
        <dbReference type="ChEBI" id="CHEBI:49847"/>
    </reaction>
</comment>
<dbReference type="Gene3D" id="6.10.140.1910">
    <property type="match status" value="2"/>
</dbReference>
<organism evidence="23 24">
    <name type="scientific">Heterocephalus glaber</name>
    <name type="common">Naked mole rat</name>
    <dbReference type="NCBI Taxonomy" id="10181"/>
    <lineage>
        <taxon>Eukaryota</taxon>
        <taxon>Metazoa</taxon>
        <taxon>Chordata</taxon>
        <taxon>Craniata</taxon>
        <taxon>Vertebrata</taxon>
        <taxon>Euteleostomi</taxon>
        <taxon>Mammalia</taxon>
        <taxon>Eutheria</taxon>
        <taxon>Euarchontoglires</taxon>
        <taxon>Glires</taxon>
        <taxon>Rodentia</taxon>
        <taxon>Hystricomorpha</taxon>
        <taxon>Bathyergidae</taxon>
        <taxon>Heterocephalus</taxon>
    </lineage>
</organism>
<evidence type="ECO:0000256" key="4">
    <source>
        <dbReference type="ARBA" id="ARBA00022538"/>
    </source>
</evidence>
<reference evidence="24" key="1">
    <citation type="submission" date="2025-08" db="UniProtKB">
        <authorList>
            <consortium name="RefSeq"/>
        </authorList>
    </citation>
    <scope>IDENTIFICATION</scope>
</reference>
<evidence type="ECO:0000256" key="12">
    <source>
        <dbReference type="ARBA" id="ARBA00023065"/>
    </source>
</evidence>
<keyword evidence="7" id="KW-0631">Potassium channel</keyword>
<evidence type="ECO:0000256" key="18">
    <source>
        <dbReference type="ARBA" id="ARBA00044691"/>
    </source>
</evidence>
<evidence type="ECO:0000256" key="10">
    <source>
        <dbReference type="ARBA" id="ARBA00022958"/>
    </source>
</evidence>
<keyword evidence="14" id="KW-0407">Ion channel</keyword>
<evidence type="ECO:0000256" key="20">
    <source>
        <dbReference type="SAM" id="Phobius"/>
    </source>
</evidence>
<dbReference type="InterPro" id="IPR003947">
    <property type="entry name" value="K_chnl_volt-dep_KCNQ2"/>
</dbReference>
<evidence type="ECO:0000256" key="8">
    <source>
        <dbReference type="ARBA" id="ARBA00022843"/>
    </source>
</evidence>
<evidence type="ECO:0000256" key="11">
    <source>
        <dbReference type="ARBA" id="ARBA00022989"/>
    </source>
</evidence>
<dbReference type="PANTHER" id="PTHR47735">
    <property type="entry name" value="POTASSIUM VOLTAGE-GATED CHANNEL SUBFAMILY KQT MEMBER 4"/>
    <property type="match status" value="1"/>
</dbReference>
<feature type="compositionally biased region" description="Basic and acidic residues" evidence="19">
    <location>
        <begin position="597"/>
        <end position="606"/>
    </location>
</feature>
<feature type="transmembrane region" description="Helical" evidence="20">
    <location>
        <begin position="93"/>
        <end position="112"/>
    </location>
</feature>
<keyword evidence="3" id="KW-1003">Cell membrane</keyword>
<feature type="transmembrane region" description="Helical" evidence="20">
    <location>
        <begin position="124"/>
        <end position="147"/>
    </location>
</feature>
<keyword evidence="5" id="KW-0597">Phosphoprotein</keyword>
<evidence type="ECO:0000256" key="9">
    <source>
        <dbReference type="ARBA" id="ARBA00022882"/>
    </source>
</evidence>
<evidence type="ECO:0000256" key="5">
    <source>
        <dbReference type="ARBA" id="ARBA00022553"/>
    </source>
</evidence>
<evidence type="ECO:0000256" key="13">
    <source>
        <dbReference type="ARBA" id="ARBA00023136"/>
    </source>
</evidence>
<comment type="catalytic activity">
    <reaction evidence="16">
        <text>Na(+)(in) = Na(+)(out)</text>
        <dbReference type="Rhea" id="RHEA:34963"/>
        <dbReference type="ChEBI" id="CHEBI:29101"/>
    </reaction>
</comment>
<dbReference type="InterPro" id="IPR005821">
    <property type="entry name" value="Ion_trans_dom"/>
</dbReference>
<feature type="domain" description="Potassium channel voltage dependent KCNQ C-terminal" evidence="22">
    <location>
        <begin position="426"/>
        <end position="574"/>
    </location>
</feature>
<proteinExistence type="predicted"/>
<evidence type="ECO:0000256" key="14">
    <source>
        <dbReference type="ARBA" id="ARBA00023303"/>
    </source>
</evidence>
<evidence type="ECO:0000256" key="17">
    <source>
        <dbReference type="ARBA" id="ARBA00044657"/>
    </source>
</evidence>
<accession>A0AAX6P0I0</accession>
<dbReference type="Gene3D" id="1.10.287.70">
    <property type="match status" value="1"/>
</dbReference>
<sequence length="867" mass="95900">MVQKSRNGGVYPGPSGEKKLKVGFVGLDPGAPDSTRDGALLIAGSEAPKRGSILSKPRAGSAGAGKPPKRNAFYRKLQNFLYNVLERPRGWAFIYHAYVFLLVFSCLVLSVFSTIKEYEKSSEGALYILEIVTIVVFGVEYFVRIWAAGCCCRYRGWRGRLKFARKPFCVIDIMVLIASIAVLAAGSQGNVFATSALRSLRFLQILRMIRMDRRGGTWKLLGSVVYAHSKELVTAWYIGFLCLILASFLVYLAEKGENDHFDTYADALWWGLITLTTIGYGDKYPQTWNGRLLAATFTLIGVSFFALPAGILGSGFALKVQEQHRQKHFEKRRNPAAGLIQSAWRFYATNLSRTDLHSTWQYYERTVTVPMYRLIPPLNQLELLRNLKSKSGLTFRKEPQPEPSPSPRGVAAKGKGSPQAQPVRRSPSAEQSLEDSPSKVPKSWSFGDRSRARQAFRIKGATSRQNSEEASLPGEDIVEDNKSCNCEFVSEDLTPGLKVSIRAVCVMRFLVSKRKFKESLRPYDVMDVIEQYSAGHLDMLSRIKSLQSRIDMIVGPPPPSTPRHKKYPTKGPTAPPRESPQYSPRVDQIVGRGPAITDKDRTKGPAEAELPEDPSMMGRLGKVEKQVLSMEKKLDFLVNIYMQRMGIPPTETEAYFGAKEPEPAPPYHSPEDSREHVDKHGCIIKIVRSTSSTGQRNFSAPPTVPPAQCPPSTSWQQQGHQRHGTSPVGDHSSLVRIPPPPAHERSLSAYSGANRASTEFLRLEDTPACRPHEGIPRDSDTSISIPSVDHEELERSFSGFSISQSKENLDALSGCYAAVAPCAKVRPYIAEGESDTDSDLCTPCGPPPRSATGEGPFGDMGWAGPRK</sequence>
<dbReference type="FunFam" id="1.20.120.350:FF:000017">
    <property type="entry name" value="potassium voltage-gated channel subfamily KQT member 1"/>
    <property type="match status" value="1"/>
</dbReference>
<evidence type="ECO:0000256" key="3">
    <source>
        <dbReference type="ARBA" id="ARBA00022475"/>
    </source>
</evidence>
<evidence type="ECO:0000259" key="21">
    <source>
        <dbReference type="Pfam" id="PF00520"/>
    </source>
</evidence>
<keyword evidence="9" id="KW-0851">Voltage-gated channel</keyword>
<name>A0AAX6P0I0_HETGA</name>
<dbReference type="PANTHER" id="PTHR47735:SF4">
    <property type="entry name" value="POTASSIUM VOLTAGE-GATED CHANNEL SUBFAMILY KQT MEMBER 2"/>
    <property type="match status" value="1"/>
</dbReference>
<dbReference type="Pfam" id="PF16642">
    <property type="entry name" value="KCNQ2_u3"/>
    <property type="match status" value="1"/>
</dbReference>
<dbReference type="InterPro" id="IPR003937">
    <property type="entry name" value="K_chnl_volt-dep_KCNQ"/>
</dbReference>
<dbReference type="Pfam" id="PF11956">
    <property type="entry name" value="KCNQC3-Ank-G_bd"/>
    <property type="match status" value="1"/>
</dbReference>
<feature type="transmembrane region" description="Helical" evidence="20">
    <location>
        <begin position="234"/>
        <end position="252"/>
    </location>
</feature>
<keyword evidence="4" id="KW-0633">Potassium transport</keyword>
<keyword evidence="13 20" id="KW-0472">Membrane</keyword>
<keyword evidence="23" id="KW-1185">Reference proteome</keyword>
<dbReference type="FunFam" id="1.10.287.70:FF:000016">
    <property type="entry name" value="Putative potassium voltage-gated channel subfamily KQT member 2"/>
    <property type="match status" value="1"/>
</dbReference>
<evidence type="ECO:0000313" key="23">
    <source>
        <dbReference type="Proteomes" id="UP000694906"/>
    </source>
</evidence>
<keyword evidence="10" id="KW-0630">Potassium</keyword>
<evidence type="ECO:0000256" key="6">
    <source>
        <dbReference type="ARBA" id="ARBA00022692"/>
    </source>
</evidence>
<dbReference type="InterPro" id="IPR013821">
    <property type="entry name" value="K_chnl_volt-dep_KCNQ_C"/>
</dbReference>
<comment type="catalytic activity">
    <reaction evidence="18">
        <text>Cs(+)(in) = Cs(+)(out)</text>
        <dbReference type="Rhea" id="RHEA:78555"/>
        <dbReference type="ChEBI" id="CHEBI:49547"/>
    </reaction>
</comment>
<gene>
    <name evidence="24" type="primary">Kcnq2</name>
</gene>
<evidence type="ECO:0000256" key="7">
    <source>
        <dbReference type="ARBA" id="ARBA00022826"/>
    </source>
</evidence>
<feature type="transmembrane region" description="Helical" evidence="20">
    <location>
        <begin position="168"/>
        <end position="187"/>
    </location>
</feature>
<dbReference type="Pfam" id="PF00520">
    <property type="entry name" value="Ion_trans"/>
    <property type="match status" value="1"/>
</dbReference>
<dbReference type="AlphaFoldDB" id="A0AAX6P0I0"/>
<keyword evidence="12" id="KW-0406">Ion transport</keyword>
<evidence type="ECO:0000256" key="19">
    <source>
        <dbReference type="SAM" id="MobiDB-lite"/>
    </source>
</evidence>
<comment type="subcellular location">
    <subcellularLocation>
        <location evidence="1">Cell membrane</location>
        <topology evidence="1">Multi-pass membrane protein</topology>
    </subcellularLocation>
</comment>
<keyword evidence="6 20" id="KW-0812">Transmembrane</keyword>
<keyword evidence="2" id="KW-0813">Transport</keyword>
<dbReference type="GO" id="GO:0008076">
    <property type="term" value="C:voltage-gated potassium channel complex"/>
    <property type="evidence" value="ECO:0007669"/>
    <property type="project" value="UniProtKB-ARBA"/>
</dbReference>
<evidence type="ECO:0000256" key="16">
    <source>
        <dbReference type="ARBA" id="ARBA00036239"/>
    </source>
</evidence>
<dbReference type="CTD" id="3785"/>
<dbReference type="RefSeq" id="XP_004841122.1">
    <property type="nucleotide sequence ID" value="XM_004841065.3"/>
</dbReference>
<evidence type="ECO:0000256" key="2">
    <source>
        <dbReference type="ARBA" id="ARBA00022448"/>
    </source>
</evidence>
<dbReference type="Proteomes" id="UP000694906">
    <property type="component" value="Unplaced"/>
</dbReference>
<dbReference type="PRINTS" id="PR00169">
    <property type="entry name" value="KCHANNEL"/>
</dbReference>
<evidence type="ECO:0000259" key="22">
    <source>
        <dbReference type="Pfam" id="PF03520"/>
    </source>
</evidence>
<evidence type="ECO:0000256" key="15">
    <source>
        <dbReference type="ARBA" id="ARBA00034430"/>
    </source>
</evidence>
<evidence type="ECO:0000313" key="24">
    <source>
        <dbReference type="RefSeq" id="XP_004841122.1"/>
    </source>
</evidence>
<feature type="domain" description="Ion transport" evidence="21">
    <location>
        <begin position="96"/>
        <end position="321"/>
    </location>
</feature>
<comment type="catalytic activity">
    <reaction evidence="15">
        <text>K(+)(in) = K(+)(out)</text>
        <dbReference type="Rhea" id="RHEA:29463"/>
        <dbReference type="ChEBI" id="CHEBI:29103"/>
    </reaction>
</comment>
<dbReference type="PRINTS" id="PR01459">
    <property type="entry name" value="KCNQCHANNEL"/>
</dbReference>
<feature type="region of interest" description="Disordered" evidence="19">
    <location>
        <begin position="393"/>
        <end position="448"/>
    </location>
</feature>
<evidence type="ECO:0000256" key="1">
    <source>
        <dbReference type="ARBA" id="ARBA00004651"/>
    </source>
</evidence>
<feature type="region of interest" description="Disordered" evidence="19">
    <location>
        <begin position="833"/>
        <end position="867"/>
    </location>
</feature>
<feature type="transmembrane region" description="Helical" evidence="20">
    <location>
        <begin position="293"/>
        <end position="318"/>
    </location>
</feature>
<feature type="region of interest" description="Disordered" evidence="19">
    <location>
        <begin position="688"/>
        <end position="751"/>
    </location>
</feature>
<dbReference type="GeneID" id="101715997"/>
<keyword evidence="8" id="KW-0832">Ubl conjugation</keyword>
<dbReference type="PRINTS" id="PR01461">
    <property type="entry name" value="KCNQ2CHANNEL"/>
</dbReference>
<protein>
    <submittedName>
        <fullName evidence="24">Potassium voltage-gated channel subfamily KQT member 2 isoform X5</fullName>
    </submittedName>
</protein>
<dbReference type="GO" id="GO:0005249">
    <property type="term" value="F:voltage-gated potassium channel activity"/>
    <property type="evidence" value="ECO:0007669"/>
    <property type="project" value="InterPro"/>
</dbReference>
<feature type="domain" description="Potassium channel voltage dependent KCNQ C-terminal" evidence="22">
    <location>
        <begin position="584"/>
        <end position="646"/>
    </location>
</feature>
<dbReference type="SUPFAM" id="SSF81324">
    <property type="entry name" value="Voltage-gated potassium channels"/>
    <property type="match status" value="1"/>
</dbReference>
<dbReference type="InterPro" id="IPR020969">
    <property type="entry name" value="Ankyrin-G_BS"/>
</dbReference>
<feature type="compositionally biased region" description="Polar residues" evidence="19">
    <location>
        <begin position="688"/>
        <end position="700"/>
    </location>
</feature>
<feature type="region of interest" description="Disordered" evidence="19">
    <location>
        <begin position="554"/>
        <end position="616"/>
    </location>
</feature>
<keyword evidence="11 20" id="KW-1133">Transmembrane helix</keyword>